<proteinExistence type="predicted"/>
<evidence type="ECO:0000313" key="2">
    <source>
        <dbReference type="EMBL" id="SDY32731.1"/>
    </source>
</evidence>
<reference evidence="3" key="1">
    <citation type="submission" date="2016-10" db="EMBL/GenBank/DDBJ databases">
        <authorList>
            <person name="Varghese N."/>
            <person name="Submissions S."/>
        </authorList>
    </citation>
    <scope>NUCLEOTIDE SEQUENCE [LARGE SCALE GENOMIC DNA]</scope>
    <source>
        <strain evidence="3">DC30,IBRC 10041,KCTC 4046</strain>
    </source>
</reference>
<feature type="transmembrane region" description="Helical" evidence="1">
    <location>
        <begin position="233"/>
        <end position="250"/>
    </location>
</feature>
<evidence type="ECO:0000313" key="3">
    <source>
        <dbReference type="Proteomes" id="UP000199079"/>
    </source>
</evidence>
<keyword evidence="1" id="KW-1133">Transmembrane helix</keyword>
<evidence type="ECO:0000256" key="1">
    <source>
        <dbReference type="SAM" id="Phobius"/>
    </source>
</evidence>
<organism evidence="2 3">
    <name type="scientific">Halopenitus persicus</name>
    <dbReference type="NCBI Taxonomy" id="1048396"/>
    <lineage>
        <taxon>Archaea</taxon>
        <taxon>Methanobacteriati</taxon>
        <taxon>Methanobacteriota</taxon>
        <taxon>Stenosarchaea group</taxon>
        <taxon>Halobacteria</taxon>
        <taxon>Halobacteriales</taxon>
        <taxon>Haloferacaceae</taxon>
        <taxon>Halopenitus</taxon>
    </lineage>
</organism>
<feature type="transmembrane region" description="Helical" evidence="1">
    <location>
        <begin position="210"/>
        <end position="227"/>
    </location>
</feature>
<feature type="transmembrane region" description="Helical" evidence="1">
    <location>
        <begin position="384"/>
        <end position="404"/>
    </location>
</feature>
<keyword evidence="1" id="KW-0812">Transmembrane</keyword>
<feature type="transmembrane region" description="Helical" evidence="1">
    <location>
        <begin position="12"/>
        <end position="32"/>
    </location>
</feature>
<dbReference type="Proteomes" id="UP000199079">
    <property type="component" value="Unassembled WGS sequence"/>
</dbReference>
<accession>A0A1H3IYE6</accession>
<name>A0A1H3IYE6_9EURY</name>
<feature type="transmembrane region" description="Helical" evidence="1">
    <location>
        <begin position="76"/>
        <end position="100"/>
    </location>
</feature>
<protein>
    <recommendedName>
        <fullName evidence="4">Oligosaccharide repeat unit polymerase</fullName>
    </recommendedName>
</protein>
<dbReference type="EMBL" id="FNPC01000004">
    <property type="protein sequence ID" value="SDY32731.1"/>
    <property type="molecule type" value="Genomic_DNA"/>
</dbReference>
<feature type="transmembrane region" description="Helical" evidence="1">
    <location>
        <begin position="411"/>
        <end position="431"/>
    </location>
</feature>
<keyword evidence="3" id="KW-1185">Reference proteome</keyword>
<sequence length="574" mass="64535">MTEWIDDRRLLFIAYVETTFLVGIGAIGWIVMNGLPSGSVRTDILIIPILIALVTLLTVGPLVWNYYLGKDPLEPVVIMGGLFFLYYPVNAFGITILNFGGVFPAFRNSSHLLGPFLHSLLLISGGVVAFYVGYEGVSKRGKHLLPQLNRRRLLVPNLLLVWLVSSSIYALSMIGVLSRSNEFVTLVARWHYFVPAAILFLYFQSERNGFQTIAMIGIIAIEILLFTVFSFKMGHLLIFSILLLLVYHYAGPGISYTHILGLGLALVASFPVSEIIERLHTGYPLSEAIFLPGSTIASYVRPFTGRLIGTEALTMIIARTPKQVPYQHGETLLLTVYSFVPRVIWSGKPSIIMCARNNQYFSGRGINAETCAAMTVPGELYWNFGGLGVLIGLFVLGISVGLLYRWFRMEMNGSSGIVPIILYGIALIYVMQFESGIAQMFSAMGKELLFALIFFAIVTENDGTGIFDRDGETTIQKSSIFAFTQYVHSRIWNWISYSASYSLFKRIFSTFLYIRDTKNIIKYEIVFSSRTISFFRSLFLICRTGFHTSKCYQALQTIYYYIRTSRTYKILLGP</sequence>
<gene>
    <name evidence="2" type="ORF">SAMN05216564_104312</name>
</gene>
<keyword evidence="1" id="KW-0472">Membrane</keyword>
<evidence type="ECO:0008006" key="4">
    <source>
        <dbReference type="Google" id="ProtNLM"/>
    </source>
</evidence>
<dbReference type="AlphaFoldDB" id="A0A1H3IYE6"/>
<feature type="transmembrane region" description="Helical" evidence="1">
    <location>
        <begin position="44"/>
        <end position="64"/>
    </location>
</feature>
<feature type="transmembrane region" description="Helical" evidence="1">
    <location>
        <begin position="112"/>
        <end position="132"/>
    </location>
</feature>
<feature type="transmembrane region" description="Helical" evidence="1">
    <location>
        <begin position="153"/>
        <end position="177"/>
    </location>
</feature>
<feature type="transmembrane region" description="Helical" evidence="1">
    <location>
        <begin position="437"/>
        <end position="459"/>
    </location>
</feature>